<evidence type="ECO:0000313" key="1">
    <source>
        <dbReference type="EMBL" id="WVZ89674.1"/>
    </source>
</evidence>
<evidence type="ECO:0000313" key="2">
    <source>
        <dbReference type="Proteomes" id="UP001341281"/>
    </source>
</evidence>
<protein>
    <submittedName>
        <fullName evidence="1">Uncharacterized protein</fullName>
    </submittedName>
</protein>
<proteinExistence type="predicted"/>
<gene>
    <name evidence="1" type="ORF">U9M48_036047</name>
</gene>
<sequence length="131" mass="14386">MYQQAADSASGQELPECHASGDPGALLLVGLLVASNCPSDCGWKAEDMLSLTHDKRNNSCQKPLVNMGSRSLTIEVGNPWERTMSAKKTWAMNVAVYGWPKAMKCANLENDRLAVHTGELFYKIHCYVTPN</sequence>
<dbReference type="EMBL" id="CP144752">
    <property type="protein sequence ID" value="WVZ89674.1"/>
    <property type="molecule type" value="Genomic_DNA"/>
</dbReference>
<dbReference type="AlphaFoldDB" id="A0AAQ3UDT8"/>
<reference evidence="1 2" key="1">
    <citation type="submission" date="2024-02" db="EMBL/GenBank/DDBJ databases">
        <title>High-quality chromosome-scale genome assembly of Pensacola bahiagrass (Paspalum notatum Flugge var. saurae).</title>
        <authorList>
            <person name="Vega J.M."/>
            <person name="Podio M."/>
            <person name="Orjuela J."/>
            <person name="Siena L.A."/>
            <person name="Pessino S.C."/>
            <person name="Combes M.C."/>
            <person name="Mariac C."/>
            <person name="Albertini E."/>
            <person name="Pupilli F."/>
            <person name="Ortiz J.P.A."/>
            <person name="Leblanc O."/>
        </authorList>
    </citation>
    <scope>NUCLEOTIDE SEQUENCE [LARGE SCALE GENOMIC DNA]</scope>
    <source>
        <strain evidence="1">R1</strain>
        <tissue evidence="1">Leaf</tissue>
    </source>
</reference>
<dbReference type="Proteomes" id="UP001341281">
    <property type="component" value="Chromosome 08"/>
</dbReference>
<name>A0AAQ3UDT8_PASNO</name>
<accession>A0AAQ3UDT8</accession>
<organism evidence="1 2">
    <name type="scientific">Paspalum notatum var. saurae</name>
    <dbReference type="NCBI Taxonomy" id="547442"/>
    <lineage>
        <taxon>Eukaryota</taxon>
        <taxon>Viridiplantae</taxon>
        <taxon>Streptophyta</taxon>
        <taxon>Embryophyta</taxon>
        <taxon>Tracheophyta</taxon>
        <taxon>Spermatophyta</taxon>
        <taxon>Magnoliopsida</taxon>
        <taxon>Liliopsida</taxon>
        <taxon>Poales</taxon>
        <taxon>Poaceae</taxon>
        <taxon>PACMAD clade</taxon>
        <taxon>Panicoideae</taxon>
        <taxon>Andropogonodae</taxon>
        <taxon>Paspaleae</taxon>
        <taxon>Paspalinae</taxon>
        <taxon>Paspalum</taxon>
    </lineage>
</organism>
<keyword evidence="2" id="KW-1185">Reference proteome</keyword>